<dbReference type="NCBIfam" id="NF001373">
    <property type="entry name" value="PRK00278.1-6"/>
    <property type="match status" value="1"/>
</dbReference>
<dbReference type="Pfam" id="PF00218">
    <property type="entry name" value="IGPS"/>
    <property type="match status" value="1"/>
</dbReference>
<dbReference type="InterPro" id="IPR013798">
    <property type="entry name" value="Indole-3-glycerol_P_synth_dom"/>
</dbReference>
<dbReference type="EC" id="4.1.1.48" evidence="8"/>
<keyword evidence="11" id="KW-1185">Reference proteome</keyword>
<keyword evidence="6 8" id="KW-0057">Aromatic amino acid biosynthesis</keyword>
<dbReference type="NCBIfam" id="NF001377">
    <property type="entry name" value="PRK00278.2-4"/>
    <property type="match status" value="1"/>
</dbReference>
<evidence type="ECO:0000259" key="9">
    <source>
        <dbReference type="Pfam" id="PF00218"/>
    </source>
</evidence>
<dbReference type="PANTHER" id="PTHR22854">
    <property type="entry name" value="TRYPTOPHAN BIOSYNTHESIS PROTEIN"/>
    <property type="match status" value="1"/>
</dbReference>
<dbReference type="InterPro" id="IPR045186">
    <property type="entry name" value="Indole-3-glycerol_P_synth"/>
</dbReference>
<dbReference type="InterPro" id="IPR013785">
    <property type="entry name" value="Aldolase_TIM"/>
</dbReference>
<keyword evidence="4 8" id="KW-0210">Decarboxylase</keyword>
<evidence type="ECO:0000256" key="1">
    <source>
        <dbReference type="ARBA" id="ARBA00001633"/>
    </source>
</evidence>
<comment type="catalytic activity">
    <reaction evidence="1 8">
        <text>1-(2-carboxyphenylamino)-1-deoxy-D-ribulose 5-phosphate + H(+) = (1S,2R)-1-C-(indol-3-yl)glycerol 3-phosphate + CO2 + H2O</text>
        <dbReference type="Rhea" id="RHEA:23476"/>
        <dbReference type="ChEBI" id="CHEBI:15377"/>
        <dbReference type="ChEBI" id="CHEBI:15378"/>
        <dbReference type="ChEBI" id="CHEBI:16526"/>
        <dbReference type="ChEBI" id="CHEBI:58613"/>
        <dbReference type="ChEBI" id="CHEBI:58866"/>
        <dbReference type="EC" id="4.1.1.48"/>
    </reaction>
</comment>
<dbReference type="UniPathway" id="UPA00035">
    <property type="reaction ID" value="UER00043"/>
</dbReference>
<dbReference type="CDD" id="cd00331">
    <property type="entry name" value="IGPS"/>
    <property type="match status" value="1"/>
</dbReference>
<reference evidence="10 11" key="1">
    <citation type="submission" date="2019-11" db="EMBL/GenBank/DDBJ databases">
        <authorList>
            <person name="Zhang X.Y."/>
        </authorList>
    </citation>
    <scope>NUCLEOTIDE SEQUENCE [LARGE SCALE GENOMIC DNA]</scope>
    <source>
        <strain evidence="10 11">C176</strain>
    </source>
</reference>
<evidence type="ECO:0000313" key="10">
    <source>
        <dbReference type="EMBL" id="MRH77978.1"/>
    </source>
</evidence>
<sequence>MSTAADAPDILKRIVEQKAQRVAAQKQAMPLAEVESAAQVADPVRGFKAALDQRIAAGHAAVIAEAKKTSPSKGLLRADYNPAEIAQQYAAAGAACLSVLTEQDFFKGSDAHFRQARAACNLPLIRKDFVFDPYQVVEARALGADCVLLIVAMLEQAQLQDLHTQAQALGMDVLVEVHDAEELTRALRIEAPLIGINNRDLRSFHTDIDTTLKLIDEVPATTRLVTESGIATVDDVATLRAAGVHAFLVGEAFMRHPDPGEKLKTLF</sequence>
<dbReference type="FunFam" id="3.20.20.70:FF:000024">
    <property type="entry name" value="Indole-3-glycerol phosphate synthase"/>
    <property type="match status" value="1"/>
</dbReference>
<dbReference type="Gene3D" id="3.20.20.70">
    <property type="entry name" value="Aldolase class I"/>
    <property type="match status" value="1"/>
</dbReference>
<dbReference type="HAMAP" id="MF_00134_B">
    <property type="entry name" value="IGPS_B"/>
    <property type="match status" value="1"/>
</dbReference>
<evidence type="ECO:0000256" key="4">
    <source>
        <dbReference type="ARBA" id="ARBA00022793"/>
    </source>
</evidence>
<evidence type="ECO:0000256" key="7">
    <source>
        <dbReference type="ARBA" id="ARBA00023239"/>
    </source>
</evidence>
<keyword evidence="7 8" id="KW-0456">Lyase</keyword>
<evidence type="ECO:0000256" key="6">
    <source>
        <dbReference type="ARBA" id="ARBA00023141"/>
    </source>
</evidence>
<dbReference type="GO" id="GO:0004640">
    <property type="term" value="F:phosphoribosylanthranilate isomerase activity"/>
    <property type="evidence" value="ECO:0007669"/>
    <property type="project" value="TreeGrafter"/>
</dbReference>
<dbReference type="EMBL" id="WJPP01000002">
    <property type="protein sequence ID" value="MRH77978.1"/>
    <property type="molecule type" value="Genomic_DNA"/>
</dbReference>
<keyword evidence="3 8" id="KW-0028">Amino-acid biosynthesis</keyword>
<evidence type="ECO:0000256" key="5">
    <source>
        <dbReference type="ARBA" id="ARBA00022822"/>
    </source>
</evidence>
<keyword evidence="5 8" id="KW-0822">Tryptophan biosynthesis</keyword>
<comment type="pathway">
    <text evidence="2 8">Amino-acid biosynthesis; L-tryptophan biosynthesis; L-tryptophan from chorismate: step 4/5.</text>
</comment>
<evidence type="ECO:0000256" key="3">
    <source>
        <dbReference type="ARBA" id="ARBA00022605"/>
    </source>
</evidence>
<evidence type="ECO:0000313" key="11">
    <source>
        <dbReference type="Proteomes" id="UP000433788"/>
    </source>
</evidence>
<dbReference type="RefSeq" id="WP_153719024.1">
    <property type="nucleotide sequence ID" value="NZ_WJPP01000002.1"/>
</dbReference>
<evidence type="ECO:0000256" key="8">
    <source>
        <dbReference type="HAMAP-Rule" id="MF_00134"/>
    </source>
</evidence>
<accession>A0A6N7QS43</accession>
<dbReference type="InterPro" id="IPR011060">
    <property type="entry name" value="RibuloseP-bd_barrel"/>
</dbReference>
<dbReference type="GO" id="GO:0000162">
    <property type="term" value="P:L-tryptophan biosynthetic process"/>
    <property type="evidence" value="ECO:0007669"/>
    <property type="project" value="UniProtKB-UniRule"/>
</dbReference>
<dbReference type="SUPFAM" id="SSF51366">
    <property type="entry name" value="Ribulose-phoshate binding barrel"/>
    <property type="match status" value="1"/>
</dbReference>
<proteinExistence type="inferred from homology"/>
<protein>
    <recommendedName>
        <fullName evidence="8">Indole-3-glycerol phosphate synthase</fullName>
        <shortName evidence="8">IGPS</shortName>
        <ecNumber evidence="8">4.1.1.48</ecNumber>
    </recommendedName>
</protein>
<dbReference type="PANTHER" id="PTHR22854:SF2">
    <property type="entry name" value="INDOLE-3-GLYCEROL-PHOSPHATE SYNTHASE"/>
    <property type="match status" value="1"/>
</dbReference>
<dbReference type="GO" id="GO:0004425">
    <property type="term" value="F:indole-3-glycerol-phosphate synthase activity"/>
    <property type="evidence" value="ECO:0007669"/>
    <property type="project" value="UniProtKB-UniRule"/>
</dbReference>
<feature type="domain" description="Indole-3-glycerol phosphate synthase" evidence="9">
    <location>
        <begin position="11"/>
        <end position="266"/>
    </location>
</feature>
<name>A0A6N7QS43_9GAMM</name>
<gene>
    <name evidence="8 10" type="primary">trpC</name>
    <name evidence="10" type="ORF">GH984_04600</name>
</gene>
<comment type="caution">
    <text evidence="10">The sequence shown here is derived from an EMBL/GenBank/DDBJ whole genome shotgun (WGS) entry which is preliminary data.</text>
</comment>
<comment type="similarity">
    <text evidence="8">Belongs to the TrpC family.</text>
</comment>
<dbReference type="AlphaFoldDB" id="A0A6N7QS43"/>
<evidence type="ECO:0000256" key="2">
    <source>
        <dbReference type="ARBA" id="ARBA00004696"/>
    </source>
</evidence>
<dbReference type="Proteomes" id="UP000433788">
    <property type="component" value="Unassembled WGS sequence"/>
</dbReference>
<organism evidence="10 11">
    <name type="scientific">Spiribacter salilacus</name>
    <dbReference type="NCBI Taxonomy" id="2664894"/>
    <lineage>
        <taxon>Bacteria</taxon>
        <taxon>Pseudomonadati</taxon>
        <taxon>Pseudomonadota</taxon>
        <taxon>Gammaproteobacteria</taxon>
        <taxon>Chromatiales</taxon>
        <taxon>Ectothiorhodospiraceae</taxon>
        <taxon>Spiribacter</taxon>
    </lineage>
</organism>